<comment type="subcellular location">
    <subcellularLocation>
        <location evidence="1">Membrane</location>
        <topology evidence="1">Single-pass membrane protein</topology>
    </subcellularLocation>
</comment>
<proteinExistence type="predicted"/>
<dbReference type="PANTHER" id="PTHR21377">
    <property type="entry name" value="PROTEIN FAM210B, MITOCHONDRIAL"/>
    <property type="match status" value="1"/>
</dbReference>
<dbReference type="EMBL" id="JACVVK020000053">
    <property type="protein sequence ID" value="KAK7498089.1"/>
    <property type="molecule type" value="Genomic_DNA"/>
</dbReference>
<dbReference type="AlphaFoldDB" id="A0ABD0LER6"/>
<evidence type="ECO:0000259" key="7">
    <source>
        <dbReference type="Pfam" id="PF06916"/>
    </source>
</evidence>
<feature type="region of interest" description="Disordered" evidence="6">
    <location>
        <begin position="59"/>
        <end position="102"/>
    </location>
</feature>
<dbReference type="Proteomes" id="UP001519460">
    <property type="component" value="Unassembled WGS sequence"/>
</dbReference>
<reference evidence="8 9" key="1">
    <citation type="journal article" date="2023" name="Sci. Data">
        <title>Genome assembly of the Korean intertidal mud-creeper Batillaria attramentaria.</title>
        <authorList>
            <person name="Patra A.K."/>
            <person name="Ho P.T."/>
            <person name="Jun S."/>
            <person name="Lee S.J."/>
            <person name="Kim Y."/>
            <person name="Won Y.J."/>
        </authorList>
    </citation>
    <scope>NUCLEOTIDE SEQUENCE [LARGE SCALE GENOMIC DNA]</scope>
    <source>
        <strain evidence="8">Wonlab-2016</strain>
    </source>
</reference>
<evidence type="ECO:0000256" key="1">
    <source>
        <dbReference type="ARBA" id="ARBA00004167"/>
    </source>
</evidence>
<keyword evidence="3" id="KW-1133">Transmembrane helix</keyword>
<organism evidence="8 9">
    <name type="scientific">Batillaria attramentaria</name>
    <dbReference type="NCBI Taxonomy" id="370345"/>
    <lineage>
        <taxon>Eukaryota</taxon>
        <taxon>Metazoa</taxon>
        <taxon>Spiralia</taxon>
        <taxon>Lophotrochozoa</taxon>
        <taxon>Mollusca</taxon>
        <taxon>Gastropoda</taxon>
        <taxon>Caenogastropoda</taxon>
        <taxon>Sorbeoconcha</taxon>
        <taxon>Cerithioidea</taxon>
        <taxon>Batillariidae</taxon>
        <taxon>Batillaria</taxon>
    </lineage>
</organism>
<dbReference type="InterPro" id="IPR045866">
    <property type="entry name" value="FAM210A/B-like"/>
</dbReference>
<evidence type="ECO:0000256" key="5">
    <source>
        <dbReference type="ARBA" id="ARBA00023136"/>
    </source>
</evidence>
<evidence type="ECO:0000256" key="3">
    <source>
        <dbReference type="ARBA" id="ARBA00022989"/>
    </source>
</evidence>
<dbReference type="InterPro" id="IPR009688">
    <property type="entry name" value="FAM210A/B-like_dom"/>
</dbReference>
<gene>
    <name evidence="8" type="ORF">BaRGS_00010677</name>
</gene>
<evidence type="ECO:0000313" key="9">
    <source>
        <dbReference type="Proteomes" id="UP001519460"/>
    </source>
</evidence>
<protein>
    <recommendedName>
        <fullName evidence="7">DUF1279 domain-containing protein</fullName>
    </recommendedName>
</protein>
<evidence type="ECO:0000313" key="8">
    <source>
        <dbReference type="EMBL" id="KAK7498089.1"/>
    </source>
</evidence>
<keyword evidence="4" id="KW-0175">Coiled coil</keyword>
<dbReference type="Pfam" id="PF06916">
    <property type="entry name" value="FAM210A-B_dom"/>
    <property type="match status" value="1"/>
</dbReference>
<keyword evidence="9" id="KW-1185">Reference proteome</keyword>
<feature type="domain" description="DUF1279" evidence="7">
    <location>
        <begin position="113"/>
        <end position="199"/>
    </location>
</feature>
<accession>A0ABD0LER6</accession>
<feature type="compositionally biased region" description="Low complexity" evidence="6">
    <location>
        <begin position="91"/>
        <end position="102"/>
    </location>
</feature>
<dbReference type="PANTHER" id="PTHR21377:SF1">
    <property type="entry name" value="PROTEIN FAM210A"/>
    <property type="match status" value="1"/>
</dbReference>
<sequence>MASATYPVAVLLRGRLRLTGLMSLVHRSRPVWGIADDVTKYSTANLRCPQILHVASYRTKPGTREEPGAAQSELSLKRETQSAAGKGDSPSGSGETGAASAANAPEKQLTLFQRFKKAYKEHGKILVAVHVATSIVWFGSFYTAARCGIDIVPLLEKWNFSETFIKPFRAGGLGDIALAYLMYKLATPARYTVTLTGTNFAIRYLRRTGKMAPKSQEDSLRQLYKEGRLKLKDSKLRSERLQRLKAARKKKAEAKKSKKA</sequence>
<evidence type="ECO:0000256" key="4">
    <source>
        <dbReference type="ARBA" id="ARBA00023054"/>
    </source>
</evidence>
<evidence type="ECO:0000256" key="6">
    <source>
        <dbReference type="SAM" id="MobiDB-lite"/>
    </source>
</evidence>
<evidence type="ECO:0000256" key="2">
    <source>
        <dbReference type="ARBA" id="ARBA00022692"/>
    </source>
</evidence>
<keyword evidence="5" id="KW-0472">Membrane</keyword>
<dbReference type="GO" id="GO:0016020">
    <property type="term" value="C:membrane"/>
    <property type="evidence" value="ECO:0007669"/>
    <property type="project" value="UniProtKB-SubCell"/>
</dbReference>
<comment type="caution">
    <text evidence="8">The sequence shown here is derived from an EMBL/GenBank/DDBJ whole genome shotgun (WGS) entry which is preliminary data.</text>
</comment>
<keyword evidence="2" id="KW-0812">Transmembrane</keyword>
<name>A0ABD0LER6_9CAEN</name>